<gene>
    <name evidence="1" type="ORF">DMC30DRAFT_245508</name>
</gene>
<dbReference type="Proteomes" id="UP000311382">
    <property type="component" value="Unassembled WGS sequence"/>
</dbReference>
<evidence type="ECO:0000313" key="1">
    <source>
        <dbReference type="EMBL" id="TNY20557.1"/>
    </source>
</evidence>
<dbReference type="EMBL" id="SOZI01000063">
    <property type="protein sequence ID" value="TNY20557.1"/>
    <property type="molecule type" value="Genomic_DNA"/>
</dbReference>
<organism evidence="1 2">
    <name type="scientific">Rhodotorula diobovata</name>
    <dbReference type="NCBI Taxonomy" id="5288"/>
    <lineage>
        <taxon>Eukaryota</taxon>
        <taxon>Fungi</taxon>
        <taxon>Dikarya</taxon>
        <taxon>Basidiomycota</taxon>
        <taxon>Pucciniomycotina</taxon>
        <taxon>Microbotryomycetes</taxon>
        <taxon>Sporidiobolales</taxon>
        <taxon>Sporidiobolaceae</taxon>
        <taxon>Rhodotorula</taxon>
    </lineage>
</organism>
<protein>
    <submittedName>
        <fullName evidence="1">Uncharacterized protein</fullName>
    </submittedName>
</protein>
<name>A0A5C5FUH8_9BASI</name>
<accession>A0A5C5FUH8</accession>
<dbReference type="AlphaFoldDB" id="A0A5C5FUH8"/>
<proteinExistence type="predicted"/>
<sequence>MLESRAHYLQRVGPAFVRRREGRVHLFGRAPTRVLRVRAGQCVRALCHICRCTPAQARGIGGRQRIELTLRSSALLSPCFASLTNALGSAGPTLPRSRALLGCPVCRDRAGPPPASACPRIGRREHSPPVRTLPPAVFDLFRFPLSFFVTPPTSLPMPHPDDSKDLSVLSEHDLADLYERSYERQPRAKAERLRDTLVALDAAAERTAVNATLTRLENIVNTCALSSAMSHVWTSPDALLTAREPTSVEGLEETLERPAQVATISTRAGAYVCPARVCLMGSC</sequence>
<keyword evidence="2" id="KW-1185">Reference proteome</keyword>
<comment type="caution">
    <text evidence="1">The sequence shown here is derived from an EMBL/GenBank/DDBJ whole genome shotgun (WGS) entry which is preliminary data.</text>
</comment>
<reference evidence="1 2" key="1">
    <citation type="submission" date="2019-03" db="EMBL/GenBank/DDBJ databases">
        <title>Rhodosporidium diobovatum UCD-FST 08-225 genome sequencing, assembly, and annotation.</title>
        <authorList>
            <person name="Fakankun I.U."/>
            <person name="Fristensky B."/>
            <person name="Levin D.B."/>
        </authorList>
    </citation>
    <scope>NUCLEOTIDE SEQUENCE [LARGE SCALE GENOMIC DNA]</scope>
    <source>
        <strain evidence="1 2">UCD-FST 08-225</strain>
    </source>
</reference>
<evidence type="ECO:0000313" key="2">
    <source>
        <dbReference type="Proteomes" id="UP000311382"/>
    </source>
</evidence>